<dbReference type="SUPFAM" id="SSF52058">
    <property type="entry name" value="L domain-like"/>
    <property type="match status" value="1"/>
</dbReference>
<dbReference type="OMA" id="RCHELPA"/>
<gene>
    <name evidence="3" type="ORF">Esi_0034_0144</name>
</gene>
<keyword evidence="2" id="KW-0677">Repeat</keyword>
<reference evidence="3 4" key="1">
    <citation type="journal article" date="2010" name="Nature">
        <title>The Ectocarpus genome and the independent evolution of multicellularity in brown algae.</title>
        <authorList>
            <person name="Cock J.M."/>
            <person name="Sterck L."/>
            <person name="Rouze P."/>
            <person name="Scornet D."/>
            <person name="Allen A.E."/>
            <person name="Amoutzias G."/>
            <person name="Anthouard V."/>
            <person name="Artiguenave F."/>
            <person name="Aury J.M."/>
            <person name="Badger J.H."/>
            <person name="Beszteri B."/>
            <person name="Billiau K."/>
            <person name="Bonnet E."/>
            <person name="Bothwell J.H."/>
            <person name="Bowler C."/>
            <person name="Boyen C."/>
            <person name="Brownlee C."/>
            <person name="Carrano C.J."/>
            <person name="Charrier B."/>
            <person name="Cho G.Y."/>
            <person name="Coelho S.M."/>
            <person name="Collen J."/>
            <person name="Corre E."/>
            <person name="Da Silva C."/>
            <person name="Delage L."/>
            <person name="Delaroque N."/>
            <person name="Dittami S.M."/>
            <person name="Doulbeau S."/>
            <person name="Elias M."/>
            <person name="Farnham G."/>
            <person name="Gachon C.M."/>
            <person name="Gschloessl B."/>
            <person name="Heesch S."/>
            <person name="Jabbari K."/>
            <person name="Jubin C."/>
            <person name="Kawai H."/>
            <person name="Kimura K."/>
            <person name="Kloareg B."/>
            <person name="Kupper F.C."/>
            <person name="Lang D."/>
            <person name="Le Bail A."/>
            <person name="Leblanc C."/>
            <person name="Lerouge P."/>
            <person name="Lohr M."/>
            <person name="Lopez P.J."/>
            <person name="Martens C."/>
            <person name="Maumus F."/>
            <person name="Michel G."/>
            <person name="Miranda-Saavedra D."/>
            <person name="Morales J."/>
            <person name="Moreau H."/>
            <person name="Motomura T."/>
            <person name="Nagasato C."/>
            <person name="Napoli C.A."/>
            <person name="Nelson D.R."/>
            <person name="Nyvall-Collen P."/>
            <person name="Peters A.F."/>
            <person name="Pommier C."/>
            <person name="Potin P."/>
            <person name="Poulain J."/>
            <person name="Quesneville H."/>
            <person name="Read B."/>
            <person name="Rensing S.A."/>
            <person name="Ritter A."/>
            <person name="Rousvoal S."/>
            <person name="Samanta M."/>
            <person name="Samson G."/>
            <person name="Schroeder D.C."/>
            <person name="Segurens B."/>
            <person name="Strittmatter M."/>
            <person name="Tonon T."/>
            <person name="Tregear J.W."/>
            <person name="Valentin K."/>
            <person name="von Dassow P."/>
            <person name="Yamagishi T."/>
            <person name="Van de Peer Y."/>
            <person name="Wincker P."/>
        </authorList>
    </citation>
    <scope>NUCLEOTIDE SEQUENCE [LARGE SCALE GENOMIC DNA]</scope>
    <source>
        <strain evidence="4">Ec32 / CCAP1310/4</strain>
    </source>
</reference>
<dbReference type="InterPro" id="IPR001611">
    <property type="entry name" value="Leu-rich_rpt"/>
</dbReference>
<dbReference type="OrthoDB" id="203703at2759"/>
<sequence length="369" mass="40971">MCPRLGDAYARSEAVLDVRADVVFSRLRKVVKYGLETLDASGGRLGFLPDEIRERPEMACLTNLNLSRNQLFNSDHVFGILLGLKNLKKLDLTDNFFNGVLSAAAGRLRELEELRLDVNQITELPAAVDMWTELRVFSISHNALTVLPPQVGDWRNLEDLNVRNNDLRMLPLEMGRWAKLRRLLAGGNGILEVPAEVGECSELEVLDLRGNTLSELPPELARCTSLALLHVGGNKISEFGPEMCEAFVNLQELYLYRNKITSLPPEAIPAEIGACSGLAELYINNNQKFSSVPTSISGLKMLRELSARRCKALKSLPSELAKCENLKELDVRSDKKQTCKMTPEFAAALKVRRCNIRGGVIKKGKGKKA</sequence>
<dbReference type="eggNOG" id="KOG0619">
    <property type="taxonomic scope" value="Eukaryota"/>
</dbReference>
<organism evidence="3 4">
    <name type="scientific">Ectocarpus siliculosus</name>
    <name type="common">Brown alga</name>
    <name type="synonym">Conferva siliculosa</name>
    <dbReference type="NCBI Taxonomy" id="2880"/>
    <lineage>
        <taxon>Eukaryota</taxon>
        <taxon>Sar</taxon>
        <taxon>Stramenopiles</taxon>
        <taxon>Ochrophyta</taxon>
        <taxon>PX clade</taxon>
        <taxon>Phaeophyceae</taxon>
        <taxon>Ectocarpales</taxon>
        <taxon>Ectocarpaceae</taxon>
        <taxon>Ectocarpus</taxon>
    </lineage>
</organism>
<evidence type="ECO:0000313" key="4">
    <source>
        <dbReference type="Proteomes" id="UP000002630"/>
    </source>
</evidence>
<accession>D7FYA9</accession>
<dbReference type="InterPro" id="IPR032675">
    <property type="entry name" value="LRR_dom_sf"/>
</dbReference>
<evidence type="ECO:0000256" key="2">
    <source>
        <dbReference type="ARBA" id="ARBA00022737"/>
    </source>
</evidence>
<protein>
    <submittedName>
        <fullName evidence="3">Hypothetical leucine rich repeat protein</fullName>
    </submittedName>
</protein>
<dbReference type="InterPro" id="IPR003591">
    <property type="entry name" value="Leu-rich_rpt_typical-subtyp"/>
</dbReference>
<dbReference type="SMART" id="SM00369">
    <property type="entry name" value="LRR_TYP"/>
    <property type="match status" value="7"/>
</dbReference>
<dbReference type="Proteomes" id="UP000002630">
    <property type="component" value="Linkage Group LG25"/>
</dbReference>
<dbReference type="PANTHER" id="PTHR45752">
    <property type="entry name" value="LEUCINE-RICH REPEAT-CONTAINING"/>
    <property type="match status" value="1"/>
</dbReference>
<keyword evidence="4" id="KW-1185">Reference proteome</keyword>
<evidence type="ECO:0000256" key="1">
    <source>
        <dbReference type="ARBA" id="ARBA00022614"/>
    </source>
</evidence>
<dbReference type="InterPro" id="IPR025875">
    <property type="entry name" value="Leu-rich_rpt_4"/>
</dbReference>
<dbReference type="EMBL" id="FN649750">
    <property type="protein sequence ID" value="CBJ26548.1"/>
    <property type="molecule type" value="Genomic_DNA"/>
</dbReference>
<dbReference type="Pfam" id="PF00560">
    <property type="entry name" value="LRR_1"/>
    <property type="match status" value="1"/>
</dbReference>
<dbReference type="Pfam" id="PF12799">
    <property type="entry name" value="LRR_4"/>
    <property type="match status" value="1"/>
</dbReference>
<dbReference type="STRING" id="2880.D7FYA9"/>
<dbReference type="EMBL" id="FN648531">
    <property type="protein sequence ID" value="CBJ26548.1"/>
    <property type="molecule type" value="Genomic_DNA"/>
</dbReference>
<keyword evidence="1" id="KW-0433">Leucine-rich repeat</keyword>
<dbReference type="InterPro" id="IPR050715">
    <property type="entry name" value="LRR-SigEffector_domain"/>
</dbReference>
<evidence type="ECO:0000313" key="3">
    <source>
        <dbReference type="EMBL" id="CBJ26548.1"/>
    </source>
</evidence>
<proteinExistence type="predicted"/>
<name>D7FYA9_ECTSI</name>
<dbReference type="Gene3D" id="3.80.10.10">
    <property type="entry name" value="Ribonuclease Inhibitor"/>
    <property type="match status" value="2"/>
</dbReference>
<dbReference type="AlphaFoldDB" id="D7FYA9"/>
<dbReference type="PROSITE" id="PS51450">
    <property type="entry name" value="LRR"/>
    <property type="match status" value="2"/>
</dbReference>
<dbReference type="InParanoid" id="D7FYA9"/>
<dbReference type="PANTHER" id="PTHR45752:SF187">
    <property type="entry name" value="LEUCINE-RICH REPEAT AND IQ DOMAIN-CONTAINING PROTEIN 4"/>
    <property type="match status" value="1"/>
</dbReference>